<dbReference type="PANTHER" id="PTHR21299">
    <property type="entry name" value="CYTIDYLATE KINASE/PANTOATE-BETA-ALANINE LIGASE"/>
    <property type="match status" value="1"/>
</dbReference>
<comment type="caution">
    <text evidence="8">Lacks conserved residue(s) required for the propagation of feature annotation.</text>
</comment>
<protein>
    <recommendedName>
        <fullName evidence="8">Pantothenate synthetase</fullName>
        <shortName evidence="8">PS</shortName>
        <ecNumber evidence="8">6.3.2.1</ecNumber>
    </recommendedName>
    <alternativeName>
        <fullName evidence="8">Pantoate--beta-alanine ligase</fullName>
    </alternativeName>
    <alternativeName>
        <fullName evidence="8">Pantoate-activating enzyme</fullName>
    </alternativeName>
</protein>
<dbReference type="PANTHER" id="PTHR21299:SF1">
    <property type="entry name" value="PANTOATE--BETA-ALANINE LIGASE"/>
    <property type="match status" value="1"/>
</dbReference>
<evidence type="ECO:0000256" key="7">
    <source>
        <dbReference type="ARBA" id="ARBA00048258"/>
    </source>
</evidence>
<sequence length="287" mass="31361">MRTLDNIVELRQLVAGWRHRSETVGFVPTMGNLHAGHLALVDDARNNADRVVVSIFVNPMQFGPGEDLEAYPRTLKADQEKLVEAGVDLLFAPDVASIYPRGEENTSTVAVPSALTDVLCGRDRPGHFRGVATVVAKLFNMVQPDVAVFGEKDWQQLQVIRRMTEDLNLPVKVLGSPTMRETDGLATSSRNQYLSEEERQRAPLLYQVLQQVSTALSRDRGSLEAALAAGRQRLEEAGFEVDYLEARDRDTLGPPGEGPINVFGAARLGKARLIDNLAVPAPGKAPA</sequence>
<dbReference type="EMBL" id="JAYGII010000025">
    <property type="protein sequence ID" value="MEA5446262.1"/>
    <property type="molecule type" value="Genomic_DNA"/>
</dbReference>
<dbReference type="GO" id="GO:0004592">
    <property type="term" value="F:pantoate-beta-alanine ligase activity"/>
    <property type="evidence" value="ECO:0007669"/>
    <property type="project" value="UniProtKB-UniRule"/>
</dbReference>
<evidence type="ECO:0000313" key="9">
    <source>
        <dbReference type="EMBL" id="MEA5446262.1"/>
    </source>
</evidence>
<evidence type="ECO:0000256" key="4">
    <source>
        <dbReference type="ARBA" id="ARBA00022655"/>
    </source>
</evidence>
<comment type="subunit">
    <text evidence="8">Homodimer.</text>
</comment>
<dbReference type="CDD" id="cd00560">
    <property type="entry name" value="PanC"/>
    <property type="match status" value="1"/>
</dbReference>
<feature type="binding site" evidence="8">
    <location>
        <begin position="187"/>
        <end position="190"/>
    </location>
    <ligand>
        <name>ATP</name>
        <dbReference type="ChEBI" id="CHEBI:30616"/>
    </ligand>
</feature>
<dbReference type="Proteomes" id="UP001302316">
    <property type="component" value="Unassembled WGS sequence"/>
</dbReference>
<dbReference type="FunFam" id="3.40.50.620:FF:000013">
    <property type="entry name" value="Pantothenate synthetase"/>
    <property type="match status" value="1"/>
</dbReference>
<comment type="function">
    <text evidence="8">Catalyzes the condensation of pantoate with beta-alanine in an ATP-dependent reaction via a pantoyl-adenylate intermediate.</text>
</comment>
<feature type="binding site" evidence="8">
    <location>
        <position position="61"/>
    </location>
    <ligand>
        <name>beta-alanine</name>
        <dbReference type="ChEBI" id="CHEBI:57966"/>
    </ligand>
</feature>
<feature type="binding site" evidence="8">
    <location>
        <position position="61"/>
    </location>
    <ligand>
        <name>(R)-pantoate</name>
        <dbReference type="ChEBI" id="CHEBI:15980"/>
    </ligand>
</feature>
<dbReference type="GO" id="GO:0005829">
    <property type="term" value="C:cytosol"/>
    <property type="evidence" value="ECO:0007669"/>
    <property type="project" value="TreeGrafter"/>
</dbReference>
<feature type="binding site" evidence="8">
    <location>
        <begin position="30"/>
        <end position="37"/>
    </location>
    <ligand>
        <name>ATP</name>
        <dbReference type="ChEBI" id="CHEBI:30616"/>
    </ligand>
</feature>
<dbReference type="Gene3D" id="3.30.1300.10">
    <property type="entry name" value="Pantoate-beta-alanine ligase, C-terminal domain"/>
    <property type="match status" value="1"/>
</dbReference>
<dbReference type="NCBIfam" id="TIGR00018">
    <property type="entry name" value="panC"/>
    <property type="match status" value="1"/>
</dbReference>
<feature type="active site" description="Proton donor" evidence="8">
    <location>
        <position position="37"/>
    </location>
</feature>
<dbReference type="RefSeq" id="WP_346052411.1">
    <property type="nucleotide sequence ID" value="NZ_JAYGII010000025.1"/>
</dbReference>
<dbReference type="InterPro" id="IPR004821">
    <property type="entry name" value="Cyt_trans-like"/>
</dbReference>
<dbReference type="GO" id="GO:0005524">
    <property type="term" value="F:ATP binding"/>
    <property type="evidence" value="ECO:0007669"/>
    <property type="project" value="UniProtKB-KW"/>
</dbReference>
<proteinExistence type="inferred from homology"/>
<feature type="binding site" evidence="8">
    <location>
        <begin position="150"/>
        <end position="153"/>
    </location>
    <ligand>
        <name>ATP</name>
        <dbReference type="ChEBI" id="CHEBI:30616"/>
    </ligand>
</feature>
<reference evidence="9 10" key="1">
    <citation type="submission" date="2023-12" db="EMBL/GenBank/DDBJ databases">
        <title>Whole-genome sequencing of halo(alkali)philic microorganisms from hypersaline lakes.</title>
        <authorList>
            <person name="Sorokin D.Y."/>
            <person name="Merkel A.Y."/>
            <person name="Messina E."/>
            <person name="Yakimov M."/>
        </authorList>
    </citation>
    <scope>NUCLEOTIDE SEQUENCE [LARGE SCALE GENOMIC DNA]</scope>
    <source>
        <strain evidence="9 10">AB-CW1</strain>
    </source>
</reference>
<comment type="catalytic activity">
    <reaction evidence="7 8">
        <text>(R)-pantoate + beta-alanine + ATP = (R)-pantothenate + AMP + diphosphate + H(+)</text>
        <dbReference type="Rhea" id="RHEA:10912"/>
        <dbReference type="ChEBI" id="CHEBI:15378"/>
        <dbReference type="ChEBI" id="CHEBI:15980"/>
        <dbReference type="ChEBI" id="CHEBI:29032"/>
        <dbReference type="ChEBI" id="CHEBI:30616"/>
        <dbReference type="ChEBI" id="CHEBI:33019"/>
        <dbReference type="ChEBI" id="CHEBI:57966"/>
        <dbReference type="ChEBI" id="CHEBI:456215"/>
        <dbReference type="EC" id="6.3.2.1"/>
    </reaction>
</comment>
<keyword evidence="10" id="KW-1185">Reference proteome</keyword>
<comment type="subcellular location">
    <subcellularLocation>
        <location evidence="8">Cytoplasm</location>
    </subcellularLocation>
</comment>
<evidence type="ECO:0000256" key="6">
    <source>
        <dbReference type="ARBA" id="ARBA00022840"/>
    </source>
</evidence>
<dbReference type="EC" id="6.3.2.1" evidence="8"/>
<gene>
    <name evidence="8 9" type="primary">panC</name>
    <name evidence="9" type="ORF">VCB98_10570</name>
</gene>
<comment type="miscellaneous">
    <text evidence="8">The reaction proceeds by a bi uni uni bi ping pong mechanism.</text>
</comment>
<accession>A0AAP6MMN6</accession>
<comment type="caution">
    <text evidence="9">The sequence shown here is derived from an EMBL/GenBank/DDBJ whole genome shotgun (WGS) entry which is preliminary data.</text>
</comment>
<evidence type="ECO:0000256" key="5">
    <source>
        <dbReference type="ARBA" id="ARBA00022741"/>
    </source>
</evidence>
<keyword evidence="6 8" id="KW-0067">ATP-binding</keyword>
<dbReference type="NCBIfam" id="TIGR00125">
    <property type="entry name" value="cyt_tran_rel"/>
    <property type="match status" value="1"/>
</dbReference>
<evidence type="ECO:0000256" key="2">
    <source>
        <dbReference type="ARBA" id="ARBA00009256"/>
    </source>
</evidence>
<name>A0AAP6MMN6_9GAMM</name>
<organism evidence="9 10">
    <name type="scientific">Natronospira elongata</name>
    <dbReference type="NCBI Taxonomy" id="3110268"/>
    <lineage>
        <taxon>Bacteria</taxon>
        <taxon>Pseudomonadati</taxon>
        <taxon>Pseudomonadota</taxon>
        <taxon>Gammaproteobacteria</taxon>
        <taxon>Natronospirales</taxon>
        <taxon>Natronospiraceae</taxon>
        <taxon>Natronospira</taxon>
    </lineage>
</organism>
<evidence type="ECO:0000256" key="1">
    <source>
        <dbReference type="ARBA" id="ARBA00004990"/>
    </source>
</evidence>
<comment type="similarity">
    <text evidence="2 8">Belongs to the pantothenate synthetase family.</text>
</comment>
<dbReference type="GO" id="GO:0015940">
    <property type="term" value="P:pantothenate biosynthetic process"/>
    <property type="evidence" value="ECO:0007669"/>
    <property type="project" value="UniProtKB-UniRule"/>
</dbReference>
<evidence type="ECO:0000313" key="10">
    <source>
        <dbReference type="Proteomes" id="UP001302316"/>
    </source>
</evidence>
<comment type="pathway">
    <text evidence="1 8">Cofactor biosynthesis; (R)-pantothenate biosynthesis; (R)-pantothenate from (R)-pantoate and beta-alanine: step 1/1.</text>
</comment>
<dbReference type="Pfam" id="PF02569">
    <property type="entry name" value="Pantoate_ligase"/>
    <property type="match status" value="1"/>
</dbReference>
<feature type="binding site" evidence="8">
    <location>
        <position position="156"/>
    </location>
    <ligand>
        <name>(R)-pantoate</name>
        <dbReference type="ChEBI" id="CHEBI:15980"/>
    </ligand>
</feature>
<keyword evidence="5 8" id="KW-0547">Nucleotide-binding</keyword>
<dbReference type="HAMAP" id="MF_00158">
    <property type="entry name" value="PanC"/>
    <property type="match status" value="1"/>
</dbReference>
<dbReference type="InterPro" id="IPR003721">
    <property type="entry name" value="Pantoate_ligase"/>
</dbReference>
<evidence type="ECO:0000256" key="8">
    <source>
        <dbReference type="HAMAP-Rule" id="MF_00158"/>
    </source>
</evidence>
<dbReference type="InterPro" id="IPR014729">
    <property type="entry name" value="Rossmann-like_a/b/a_fold"/>
</dbReference>
<dbReference type="Gene3D" id="3.40.50.620">
    <property type="entry name" value="HUPs"/>
    <property type="match status" value="1"/>
</dbReference>
<evidence type="ECO:0000256" key="3">
    <source>
        <dbReference type="ARBA" id="ARBA00022598"/>
    </source>
</evidence>
<dbReference type="InterPro" id="IPR042176">
    <property type="entry name" value="Pantoate_ligase_C"/>
</dbReference>
<keyword evidence="4 8" id="KW-0566">Pantothenate biosynthesis</keyword>
<dbReference type="AlphaFoldDB" id="A0AAP6MMN6"/>
<keyword evidence="8" id="KW-0963">Cytoplasm</keyword>
<dbReference type="SUPFAM" id="SSF52374">
    <property type="entry name" value="Nucleotidylyl transferase"/>
    <property type="match status" value="1"/>
</dbReference>
<keyword evidence="3 8" id="KW-0436">Ligase</keyword>